<dbReference type="AlphaFoldDB" id="A0A0G1X6B1"/>
<organism evidence="1 2">
    <name type="scientific">candidate division Kazan bacterium GW2011_GWB1_52_7</name>
    <dbReference type="NCBI Taxonomy" id="1620414"/>
    <lineage>
        <taxon>Bacteria</taxon>
        <taxon>Bacteria division Kazan-3B-28</taxon>
    </lineage>
</organism>
<reference evidence="1 2" key="1">
    <citation type="journal article" date="2015" name="Nature">
        <title>rRNA introns, odd ribosomes, and small enigmatic genomes across a large radiation of phyla.</title>
        <authorList>
            <person name="Brown C.T."/>
            <person name="Hug L.A."/>
            <person name="Thomas B.C."/>
            <person name="Sharon I."/>
            <person name="Castelle C.J."/>
            <person name="Singh A."/>
            <person name="Wilkins M.J."/>
            <person name="Williams K.H."/>
            <person name="Banfield J.F."/>
        </authorList>
    </citation>
    <scope>NUCLEOTIDE SEQUENCE [LARGE SCALE GENOMIC DNA]</scope>
</reference>
<gene>
    <name evidence="1" type="ORF">VF00_C0009G0003</name>
</gene>
<name>A0A0G1X6B1_UNCK3</name>
<proteinExistence type="predicted"/>
<accession>A0A0G1X6B1</accession>
<comment type="caution">
    <text evidence="1">The sequence shown here is derived from an EMBL/GenBank/DDBJ whole genome shotgun (WGS) entry which is preliminary data.</text>
</comment>
<dbReference type="EMBL" id="LCRB01000009">
    <property type="protein sequence ID" value="KKW26370.1"/>
    <property type="molecule type" value="Genomic_DNA"/>
</dbReference>
<dbReference type="Proteomes" id="UP000034913">
    <property type="component" value="Unassembled WGS sequence"/>
</dbReference>
<sequence length="243" mass="27774">MLTEKVIELAKEYELTLKASAEDPATLIGARKQYIDFLFDEILPKKEIFDSFSIMGASDHGEKRIVLRYEDRPGGFFLQSESGTVSHYQFAIFQYNHSNYVLLRDDTASKIQLYVASGGIDPQIKDEPNPRIGTGDLELLCRVKGAHYESSGDPKAPTKRVNYDDFTKMFVREITRKELIDPQSCTGYYKFDWTIGGLFDEFYWGLSTFAHKCHKKLEPLKGKMDPQDINKAYQALQTLAGRL</sequence>
<evidence type="ECO:0000313" key="2">
    <source>
        <dbReference type="Proteomes" id="UP000034913"/>
    </source>
</evidence>
<protein>
    <submittedName>
        <fullName evidence="1">Uncharacterized protein</fullName>
    </submittedName>
</protein>
<evidence type="ECO:0000313" key="1">
    <source>
        <dbReference type="EMBL" id="KKW26370.1"/>
    </source>
</evidence>